<dbReference type="Proteomes" id="UP000252519">
    <property type="component" value="Unassembled WGS sequence"/>
</dbReference>
<dbReference type="EMBL" id="JOJR01000028">
    <property type="protein sequence ID" value="RCN49961.1"/>
    <property type="molecule type" value="Genomic_DNA"/>
</dbReference>
<organism evidence="3 4">
    <name type="scientific">Ancylostoma caninum</name>
    <name type="common">Dog hookworm</name>
    <dbReference type="NCBI Taxonomy" id="29170"/>
    <lineage>
        <taxon>Eukaryota</taxon>
        <taxon>Metazoa</taxon>
        <taxon>Ecdysozoa</taxon>
        <taxon>Nematoda</taxon>
        <taxon>Chromadorea</taxon>
        <taxon>Rhabditida</taxon>
        <taxon>Rhabditina</taxon>
        <taxon>Rhabditomorpha</taxon>
        <taxon>Strongyloidea</taxon>
        <taxon>Ancylostomatidae</taxon>
        <taxon>Ancylostomatinae</taxon>
        <taxon>Ancylostoma</taxon>
    </lineage>
</organism>
<dbReference type="STRING" id="29170.A0A368H018"/>
<dbReference type="OrthoDB" id="5984255at2759"/>
<dbReference type="InterPro" id="IPR006578">
    <property type="entry name" value="MADF-dom"/>
</dbReference>
<feature type="domain" description="MADF" evidence="2">
    <location>
        <begin position="9"/>
        <end position="51"/>
    </location>
</feature>
<gene>
    <name evidence="3" type="ORF">ANCCAN_03997</name>
</gene>
<evidence type="ECO:0000313" key="4">
    <source>
        <dbReference type="Proteomes" id="UP000252519"/>
    </source>
</evidence>
<protein>
    <recommendedName>
        <fullName evidence="2">MADF domain-containing protein</fullName>
    </recommendedName>
</protein>
<comment type="caution">
    <text evidence="3">The sequence shown here is derived from an EMBL/GenBank/DDBJ whole genome shotgun (WGS) entry which is preliminary data.</text>
</comment>
<feature type="region of interest" description="Disordered" evidence="1">
    <location>
        <begin position="76"/>
        <end position="115"/>
    </location>
</feature>
<dbReference type="Pfam" id="PF10545">
    <property type="entry name" value="MADF_DNA_bdg"/>
    <property type="match status" value="1"/>
</dbReference>
<name>A0A368H018_ANCCA</name>
<evidence type="ECO:0000256" key="1">
    <source>
        <dbReference type="SAM" id="MobiDB-lite"/>
    </source>
</evidence>
<sequence length="183" mass="20654">MFYSLSGLNFNIGEVKKAWKGLRDHWRRLNNKKTGSSAEGPWVFSKNLRFLESGEVTGNRICNFQETCLSQDVLEDEENAPPLDSPSPEENSVSPARRTLASTTPLSKRKRTGSVLDEERGMIRDATAAVISRLNENAAQPQDKYAIFAKFVEKFLRDLPEDAAKRKMFVINNALFQDDVTVL</sequence>
<dbReference type="AlphaFoldDB" id="A0A368H018"/>
<evidence type="ECO:0000259" key="2">
    <source>
        <dbReference type="Pfam" id="PF10545"/>
    </source>
</evidence>
<accession>A0A368H018</accession>
<proteinExistence type="predicted"/>
<evidence type="ECO:0000313" key="3">
    <source>
        <dbReference type="EMBL" id="RCN49961.1"/>
    </source>
</evidence>
<reference evidence="3 4" key="1">
    <citation type="submission" date="2014-10" db="EMBL/GenBank/DDBJ databases">
        <title>Draft genome of the hookworm Ancylostoma caninum.</title>
        <authorList>
            <person name="Mitreva M."/>
        </authorList>
    </citation>
    <scope>NUCLEOTIDE SEQUENCE [LARGE SCALE GENOMIC DNA]</scope>
    <source>
        <strain evidence="3 4">Baltimore</strain>
    </source>
</reference>
<feature type="compositionally biased region" description="Polar residues" evidence="1">
    <location>
        <begin position="88"/>
        <end position="106"/>
    </location>
</feature>
<keyword evidence="4" id="KW-1185">Reference proteome</keyword>